<dbReference type="SUPFAM" id="SSF160766">
    <property type="entry name" value="NE1680-like"/>
    <property type="match status" value="1"/>
</dbReference>
<organism evidence="1 2">
    <name type="scientific">Tenacibaculum soleae</name>
    <dbReference type="NCBI Taxonomy" id="447689"/>
    <lineage>
        <taxon>Bacteria</taxon>
        <taxon>Pseudomonadati</taxon>
        <taxon>Bacteroidota</taxon>
        <taxon>Flavobacteriia</taxon>
        <taxon>Flavobacteriales</taxon>
        <taxon>Flavobacteriaceae</taxon>
        <taxon>Tenacibaculum</taxon>
    </lineage>
</organism>
<evidence type="ECO:0000313" key="1">
    <source>
        <dbReference type="EMBL" id="OCK42893.1"/>
    </source>
</evidence>
<sequence length="85" mass="10003">MKISVYDTYVKKNSSSIMHFDILIEKSKTSNDAITYGKKYLASKKLFDKQLTTKECKFCHVENVTCEIEEKIRKDGYYIIEMENC</sequence>
<dbReference type="EMBL" id="MAKX01000002">
    <property type="protein sequence ID" value="OCK42893.1"/>
    <property type="molecule type" value="Genomic_DNA"/>
</dbReference>
<dbReference type="RefSeq" id="WP_068704372.1">
    <property type="nucleotide sequence ID" value="NZ_MAKX01000002.1"/>
</dbReference>
<dbReference type="Gene3D" id="3.10.510.10">
    <property type="entry name" value="NE1680-like"/>
    <property type="match status" value="1"/>
</dbReference>
<name>A0A1B9XZC4_9FLAO</name>
<keyword evidence="2" id="KW-1185">Reference proteome</keyword>
<protein>
    <recommendedName>
        <fullName evidence="3">DUF2024 domain-containing protein</fullName>
    </recommendedName>
</protein>
<dbReference type="InterPro" id="IPR023122">
    <property type="entry name" value="NE1680-like_sf"/>
</dbReference>
<dbReference type="STRING" id="447689.BA195_08275"/>
<evidence type="ECO:0008006" key="3">
    <source>
        <dbReference type="Google" id="ProtNLM"/>
    </source>
</evidence>
<evidence type="ECO:0000313" key="2">
    <source>
        <dbReference type="Proteomes" id="UP000093186"/>
    </source>
</evidence>
<dbReference type="Proteomes" id="UP000093186">
    <property type="component" value="Unassembled WGS sequence"/>
</dbReference>
<gene>
    <name evidence="1" type="ORF">BA195_08275</name>
</gene>
<proteinExistence type="predicted"/>
<dbReference type="InterPro" id="IPR018592">
    <property type="entry name" value="DUF2024"/>
</dbReference>
<accession>A0A1B9XZC4</accession>
<comment type="caution">
    <text evidence="1">The sequence shown here is derived from an EMBL/GenBank/DDBJ whole genome shotgun (WGS) entry which is preliminary data.</text>
</comment>
<dbReference type="AlphaFoldDB" id="A0A1B9XZC4"/>
<dbReference type="OrthoDB" id="9795699at2"/>
<dbReference type="Pfam" id="PF09630">
    <property type="entry name" value="DUF2024"/>
    <property type="match status" value="1"/>
</dbReference>
<reference evidence="1 2" key="1">
    <citation type="submission" date="2016-06" db="EMBL/GenBank/DDBJ databases">
        <title>Draft Genome Sequence of Tenacibaculum soleae UCD-KL19.</title>
        <authorList>
            <person name="Eisen J.A."/>
            <person name="Coil D.A."/>
            <person name="Lujan K.M."/>
        </authorList>
    </citation>
    <scope>NUCLEOTIDE SEQUENCE [LARGE SCALE GENOMIC DNA]</scope>
    <source>
        <strain evidence="1 2">UCD-KL19</strain>
    </source>
</reference>